<protein>
    <submittedName>
        <fullName evidence="2">Uncharacterized protein</fullName>
    </submittedName>
</protein>
<sequence length="93" mass="10158">MLLNLKLLPQEQHPLFSSDSPQREEPCTGGRCSPPSEPSLLTGTEPTDRACCLMTVCWLQLCGGICSVKSVKTPNSWSSWCSTCANRKTLRAS</sequence>
<evidence type="ECO:0000313" key="3">
    <source>
        <dbReference type="Proteomes" id="UP000518266"/>
    </source>
</evidence>
<comment type="caution">
    <text evidence="2">The sequence shown here is derived from an EMBL/GenBank/DDBJ whole genome shotgun (WGS) entry which is preliminary data.</text>
</comment>
<dbReference type="EMBL" id="JAAKFY010000006">
    <property type="protein sequence ID" value="KAF3855618.1"/>
    <property type="molecule type" value="Genomic_DNA"/>
</dbReference>
<feature type="region of interest" description="Disordered" evidence="1">
    <location>
        <begin position="1"/>
        <end position="41"/>
    </location>
</feature>
<organism evidence="2 3">
    <name type="scientific">Dissostichus mawsoni</name>
    <name type="common">Antarctic cod</name>
    <dbReference type="NCBI Taxonomy" id="36200"/>
    <lineage>
        <taxon>Eukaryota</taxon>
        <taxon>Metazoa</taxon>
        <taxon>Chordata</taxon>
        <taxon>Craniata</taxon>
        <taxon>Vertebrata</taxon>
        <taxon>Euteleostomi</taxon>
        <taxon>Actinopterygii</taxon>
        <taxon>Neopterygii</taxon>
        <taxon>Teleostei</taxon>
        <taxon>Neoteleostei</taxon>
        <taxon>Acanthomorphata</taxon>
        <taxon>Eupercaria</taxon>
        <taxon>Perciformes</taxon>
        <taxon>Notothenioidei</taxon>
        <taxon>Nototheniidae</taxon>
        <taxon>Dissostichus</taxon>
    </lineage>
</organism>
<dbReference type="Proteomes" id="UP000518266">
    <property type="component" value="Unassembled WGS sequence"/>
</dbReference>
<gene>
    <name evidence="2" type="ORF">F7725_016341</name>
</gene>
<proteinExistence type="predicted"/>
<evidence type="ECO:0000256" key="1">
    <source>
        <dbReference type="SAM" id="MobiDB-lite"/>
    </source>
</evidence>
<keyword evidence="3" id="KW-1185">Reference proteome</keyword>
<reference evidence="2 3" key="1">
    <citation type="submission" date="2020-03" db="EMBL/GenBank/DDBJ databases">
        <title>Dissostichus mawsoni Genome sequencing and assembly.</title>
        <authorList>
            <person name="Park H."/>
        </authorList>
    </citation>
    <scope>NUCLEOTIDE SEQUENCE [LARGE SCALE GENOMIC DNA]</scope>
    <source>
        <strain evidence="2">DM0001</strain>
        <tissue evidence="2">Muscle</tissue>
    </source>
</reference>
<accession>A0A7J5Z5M5</accession>
<name>A0A7J5Z5M5_DISMA</name>
<evidence type="ECO:0000313" key="2">
    <source>
        <dbReference type="EMBL" id="KAF3855618.1"/>
    </source>
</evidence>
<dbReference type="AlphaFoldDB" id="A0A7J5Z5M5"/>